<keyword evidence="6 10" id="KW-0418">Kinase</keyword>
<dbReference type="GO" id="GO:0016020">
    <property type="term" value="C:membrane"/>
    <property type="evidence" value="ECO:0007669"/>
    <property type="project" value="InterPro"/>
</dbReference>
<dbReference type="Pfam" id="PF07730">
    <property type="entry name" value="HisKA_3"/>
    <property type="match status" value="1"/>
</dbReference>
<dbReference type="GO" id="GO:0005524">
    <property type="term" value="F:ATP binding"/>
    <property type="evidence" value="ECO:0007669"/>
    <property type="project" value="UniProtKB-KW"/>
</dbReference>
<evidence type="ECO:0000259" key="9">
    <source>
        <dbReference type="Pfam" id="PF07730"/>
    </source>
</evidence>
<keyword evidence="7" id="KW-0067">ATP-binding</keyword>
<protein>
    <recommendedName>
        <fullName evidence="2">histidine kinase</fullName>
        <ecNumber evidence="2">2.7.13.3</ecNumber>
    </recommendedName>
</protein>
<dbReference type="PANTHER" id="PTHR24421:SF10">
    <property type="entry name" value="NITRATE_NITRITE SENSOR PROTEIN NARQ"/>
    <property type="match status" value="1"/>
</dbReference>
<accession>A0A1M4RYF2</accession>
<comment type="catalytic activity">
    <reaction evidence="1">
        <text>ATP + protein L-histidine = ADP + protein N-phospho-L-histidine.</text>
        <dbReference type="EC" id="2.7.13.3"/>
    </reaction>
</comment>
<evidence type="ECO:0000256" key="8">
    <source>
        <dbReference type="ARBA" id="ARBA00023012"/>
    </source>
</evidence>
<proteinExistence type="predicted"/>
<evidence type="ECO:0000256" key="5">
    <source>
        <dbReference type="ARBA" id="ARBA00022741"/>
    </source>
</evidence>
<dbReference type="GO" id="GO:0000155">
    <property type="term" value="F:phosphorelay sensor kinase activity"/>
    <property type="evidence" value="ECO:0007669"/>
    <property type="project" value="InterPro"/>
</dbReference>
<gene>
    <name evidence="10" type="ORF">ACGLYG10_1171</name>
</gene>
<dbReference type="Proteomes" id="UP000184291">
    <property type="component" value="Unassembled WGS sequence"/>
</dbReference>
<evidence type="ECO:0000256" key="4">
    <source>
        <dbReference type="ARBA" id="ARBA00022679"/>
    </source>
</evidence>
<dbReference type="EMBL" id="FQTT01000009">
    <property type="protein sequence ID" value="SHE24959.1"/>
    <property type="molecule type" value="Genomic_DNA"/>
</dbReference>
<reference evidence="11" key="1">
    <citation type="submission" date="2016-09" db="EMBL/GenBank/DDBJ databases">
        <authorList>
            <person name="Strepis N."/>
        </authorList>
    </citation>
    <scope>NUCLEOTIDE SEQUENCE [LARGE SCALE GENOMIC DNA]</scope>
</reference>
<sequence>MSAVLLFGSWLLGVQGKAEAEEKARAEIARERTRVLEDRAKVARDLHDILSHTLSGIGIRAAVAAELDESGDEEVLRTFHDIEDASRDALEEVRSVLGGVRAGEADRYVVTTEDIGALVDRSRANGFKVDAVMDFGSLAGAPIAYDLYLVVQELVTNIGRHASGSAGELEIDVRRPELRVRARNHFDRMTRDSAHGMGLSGIKERISALGGRSEIMERDGVFNIEIVVPVRTAIGSKVDDSG</sequence>
<keyword evidence="5" id="KW-0547">Nucleotide-binding</keyword>
<keyword evidence="11" id="KW-1185">Reference proteome</keyword>
<dbReference type="SUPFAM" id="SSF55874">
    <property type="entry name" value="ATPase domain of HSP90 chaperone/DNA topoisomerase II/histidine kinase"/>
    <property type="match status" value="1"/>
</dbReference>
<keyword evidence="4" id="KW-0808">Transferase</keyword>
<evidence type="ECO:0000313" key="10">
    <source>
        <dbReference type="EMBL" id="SHE24959.1"/>
    </source>
</evidence>
<dbReference type="AlphaFoldDB" id="A0A1M4RYF2"/>
<keyword evidence="8" id="KW-0902">Two-component regulatory system</keyword>
<keyword evidence="3" id="KW-0597">Phosphoprotein</keyword>
<dbReference type="Gene3D" id="3.30.565.10">
    <property type="entry name" value="Histidine kinase-like ATPase, C-terminal domain"/>
    <property type="match status" value="1"/>
</dbReference>
<evidence type="ECO:0000256" key="7">
    <source>
        <dbReference type="ARBA" id="ARBA00022840"/>
    </source>
</evidence>
<evidence type="ECO:0000256" key="1">
    <source>
        <dbReference type="ARBA" id="ARBA00000085"/>
    </source>
</evidence>
<evidence type="ECO:0000256" key="2">
    <source>
        <dbReference type="ARBA" id="ARBA00012438"/>
    </source>
</evidence>
<organism evidence="10 11">
    <name type="scientific">Actinomyces glycerinitolerans</name>
    <dbReference type="NCBI Taxonomy" id="1892869"/>
    <lineage>
        <taxon>Bacteria</taxon>
        <taxon>Bacillati</taxon>
        <taxon>Actinomycetota</taxon>
        <taxon>Actinomycetes</taxon>
        <taxon>Actinomycetales</taxon>
        <taxon>Actinomycetaceae</taxon>
        <taxon>Actinomyces</taxon>
    </lineage>
</organism>
<dbReference type="InterPro" id="IPR011712">
    <property type="entry name" value="Sig_transdc_His_kin_sub3_dim/P"/>
</dbReference>
<dbReference type="GO" id="GO:0046983">
    <property type="term" value="F:protein dimerization activity"/>
    <property type="evidence" value="ECO:0007669"/>
    <property type="project" value="InterPro"/>
</dbReference>
<dbReference type="STRING" id="1892869.ACGLYG10_1171"/>
<dbReference type="EC" id="2.7.13.3" evidence="2"/>
<dbReference type="InterPro" id="IPR050482">
    <property type="entry name" value="Sensor_HK_TwoCompSys"/>
</dbReference>
<dbReference type="Gene3D" id="1.20.5.1930">
    <property type="match status" value="1"/>
</dbReference>
<dbReference type="PANTHER" id="PTHR24421">
    <property type="entry name" value="NITRATE/NITRITE SENSOR PROTEIN NARX-RELATED"/>
    <property type="match status" value="1"/>
</dbReference>
<dbReference type="InterPro" id="IPR036890">
    <property type="entry name" value="HATPase_C_sf"/>
</dbReference>
<evidence type="ECO:0000256" key="3">
    <source>
        <dbReference type="ARBA" id="ARBA00022553"/>
    </source>
</evidence>
<evidence type="ECO:0000313" key="11">
    <source>
        <dbReference type="Proteomes" id="UP000184291"/>
    </source>
</evidence>
<name>A0A1M4RYF2_9ACTO</name>
<feature type="domain" description="Signal transduction histidine kinase subgroup 3 dimerisation and phosphoacceptor" evidence="9">
    <location>
        <begin position="39"/>
        <end position="103"/>
    </location>
</feature>
<evidence type="ECO:0000256" key="6">
    <source>
        <dbReference type="ARBA" id="ARBA00022777"/>
    </source>
</evidence>